<sequence>MAKDGFFPPEKATRAKPGVIYSSFHLRYKEALCGREPCECAEKFSFGSQCHCGFPWEVRRLKLQKYSTKQLEDITNIWYDNCNWMRNRYRMCPTAARRKLFANRRHAK</sequence>
<name>A0A6I8U0E4_AEDAE</name>
<evidence type="ECO:0000313" key="2">
    <source>
        <dbReference type="Proteomes" id="UP000008820"/>
    </source>
</evidence>
<gene>
    <name evidence="1" type="primary">110675282</name>
</gene>
<organism evidence="1 2">
    <name type="scientific">Aedes aegypti</name>
    <name type="common">Yellowfever mosquito</name>
    <name type="synonym">Culex aegypti</name>
    <dbReference type="NCBI Taxonomy" id="7159"/>
    <lineage>
        <taxon>Eukaryota</taxon>
        <taxon>Metazoa</taxon>
        <taxon>Ecdysozoa</taxon>
        <taxon>Arthropoda</taxon>
        <taxon>Hexapoda</taxon>
        <taxon>Insecta</taxon>
        <taxon>Pterygota</taxon>
        <taxon>Neoptera</taxon>
        <taxon>Endopterygota</taxon>
        <taxon>Diptera</taxon>
        <taxon>Nematocera</taxon>
        <taxon>Culicoidea</taxon>
        <taxon>Culicidae</taxon>
        <taxon>Culicinae</taxon>
        <taxon>Aedini</taxon>
        <taxon>Aedes</taxon>
        <taxon>Stegomyia</taxon>
    </lineage>
</organism>
<proteinExistence type="predicted"/>
<keyword evidence="2" id="KW-1185">Reference proteome</keyword>
<evidence type="ECO:0000313" key="1">
    <source>
        <dbReference type="EnsemblMetazoa" id="AAEL020087-PA"/>
    </source>
</evidence>
<dbReference type="Proteomes" id="UP000008820">
    <property type="component" value="Chromosome 2"/>
</dbReference>
<dbReference type="EnsemblMetazoa" id="AAEL020087-RA">
    <property type="protein sequence ID" value="AAEL020087-PA"/>
    <property type="gene ID" value="AAEL020087"/>
</dbReference>
<reference evidence="1" key="2">
    <citation type="submission" date="2020-05" db="UniProtKB">
        <authorList>
            <consortium name="EnsemblMetazoa"/>
        </authorList>
    </citation>
    <scope>IDENTIFICATION</scope>
    <source>
        <strain evidence="1">LVP_AGWG</strain>
    </source>
</reference>
<accession>A0A6I8U0E4</accession>
<protein>
    <submittedName>
        <fullName evidence="1">Uncharacterized protein</fullName>
    </submittedName>
</protein>
<reference evidence="1 2" key="1">
    <citation type="submission" date="2017-06" db="EMBL/GenBank/DDBJ databases">
        <title>Aedes aegypti genome working group (AGWG) sequencing and assembly.</title>
        <authorList>
            <consortium name="Aedes aegypti Genome Working Group (AGWG)"/>
            <person name="Matthews B.J."/>
        </authorList>
    </citation>
    <scope>NUCLEOTIDE SEQUENCE [LARGE SCALE GENOMIC DNA]</scope>
    <source>
        <strain evidence="1 2">LVP_AGWG</strain>
    </source>
</reference>
<dbReference type="AlphaFoldDB" id="A0A6I8U0E4"/>
<dbReference type="InParanoid" id="A0A6I8U0E4"/>